<sequence length="98" mass="11009">MLDYKQTDKGDLDLSTGDLLVAESTYQHQRDLLYSDKGHIRQKAEAGVGAVNYMMDNDPEGLLRATRKEFTADGMKVTKVAFAAYSNDLNVEARYEND</sequence>
<name>A0A174NQ84_PARDI</name>
<dbReference type="AlphaFoldDB" id="A0A174NQ84"/>
<dbReference type="EMBL" id="SRYM01000052">
    <property type="protein sequence ID" value="TGY55177.1"/>
    <property type="molecule type" value="Genomic_DNA"/>
</dbReference>
<accession>A0A174NQ84</accession>
<dbReference type="EMBL" id="CZBM01000001">
    <property type="protein sequence ID" value="CUP50814.1"/>
    <property type="molecule type" value="Genomic_DNA"/>
</dbReference>
<evidence type="ECO:0000313" key="4">
    <source>
        <dbReference type="Proteomes" id="UP000310032"/>
    </source>
</evidence>
<organism evidence="1 3">
    <name type="scientific">Parabacteroides distasonis</name>
    <dbReference type="NCBI Taxonomy" id="823"/>
    <lineage>
        <taxon>Bacteria</taxon>
        <taxon>Pseudomonadati</taxon>
        <taxon>Bacteroidota</taxon>
        <taxon>Bacteroidia</taxon>
        <taxon>Bacteroidales</taxon>
        <taxon>Tannerellaceae</taxon>
        <taxon>Parabacteroides</taxon>
    </lineage>
</organism>
<gene>
    <name evidence="2" type="ORF">E5342_15175</name>
    <name evidence="1" type="ORF">ERS852560_00146</name>
</gene>
<proteinExistence type="predicted"/>
<dbReference type="Proteomes" id="UP000095332">
    <property type="component" value="Unassembled WGS sequence"/>
</dbReference>
<protein>
    <submittedName>
        <fullName evidence="1">Uncharacterized protein</fullName>
    </submittedName>
</protein>
<dbReference type="Proteomes" id="UP000310032">
    <property type="component" value="Unassembled WGS sequence"/>
</dbReference>
<reference evidence="2 4" key="2">
    <citation type="submission" date="2019-04" db="EMBL/GenBank/DDBJ databases">
        <title>Microbes associate with the intestines of laboratory mice.</title>
        <authorList>
            <person name="Navarre W."/>
            <person name="Wong E."/>
            <person name="Huang K."/>
            <person name="Tropini C."/>
            <person name="Ng K."/>
            <person name="Yu B."/>
        </authorList>
    </citation>
    <scope>NUCLEOTIDE SEQUENCE [LARGE SCALE GENOMIC DNA]</scope>
    <source>
        <strain evidence="2 4">NM39_I3</strain>
    </source>
</reference>
<evidence type="ECO:0000313" key="1">
    <source>
        <dbReference type="EMBL" id="CUP50814.1"/>
    </source>
</evidence>
<evidence type="ECO:0000313" key="2">
    <source>
        <dbReference type="EMBL" id="TGY55177.1"/>
    </source>
</evidence>
<reference evidence="1 3" key="1">
    <citation type="submission" date="2015-09" db="EMBL/GenBank/DDBJ databases">
        <authorList>
            <consortium name="Pathogen Informatics"/>
        </authorList>
    </citation>
    <scope>NUCLEOTIDE SEQUENCE [LARGE SCALE GENOMIC DNA]</scope>
    <source>
        <strain evidence="1 3">2789STDY5834948</strain>
    </source>
</reference>
<evidence type="ECO:0000313" key="3">
    <source>
        <dbReference type="Proteomes" id="UP000095332"/>
    </source>
</evidence>
<dbReference type="RefSeq" id="WP_057327578.1">
    <property type="nucleotide sequence ID" value="NZ_CZBM01000001.1"/>
</dbReference>